<dbReference type="RefSeq" id="XP_016630160.1">
    <property type="nucleotide sequence ID" value="XM_016778789.1"/>
</dbReference>
<gene>
    <name evidence="6" type="ORF">Z520_08292</name>
</gene>
<keyword evidence="7" id="KW-1185">Reference proteome</keyword>
<feature type="domain" description="2,6-dihydroxypyridine 3-monooxygenase substrate binding" evidence="5">
    <location>
        <begin position="186"/>
        <end position="313"/>
    </location>
</feature>
<dbReference type="SUPFAM" id="SSF51905">
    <property type="entry name" value="FAD/NAD(P)-binding domain"/>
    <property type="match status" value="1"/>
</dbReference>
<evidence type="ECO:0000256" key="1">
    <source>
        <dbReference type="ARBA" id="ARBA00022630"/>
    </source>
</evidence>
<evidence type="ECO:0000259" key="4">
    <source>
        <dbReference type="Pfam" id="PF01494"/>
    </source>
</evidence>
<dbReference type="AlphaFoldDB" id="A0A0D2JRI9"/>
<dbReference type="InterPro" id="IPR036188">
    <property type="entry name" value="FAD/NAD-bd_sf"/>
</dbReference>
<evidence type="ECO:0000256" key="2">
    <source>
        <dbReference type="ARBA" id="ARBA00022827"/>
    </source>
</evidence>
<protein>
    <submittedName>
        <fullName evidence="6">Uncharacterized protein</fullName>
    </submittedName>
</protein>
<dbReference type="PANTHER" id="PTHR47469">
    <property type="entry name" value="MONOOXYGENASE-LIKE"/>
    <property type="match status" value="1"/>
</dbReference>
<dbReference type="Pfam" id="PF22607">
    <property type="entry name" value="FAD_binding-like"/>
    <property type="match status" value="1"/>
</dbReference>
<dbReference type="GeneID" id="27714038"/>
<dbReference type="Gene3D" id="3.50.50.60">
    <property type="entry name" value="FAD/NAD(P)-binding domain"/>
    <property type="match status" value="1"/>
</dbReference>
<sequence>MGTGVPRRLDVVIVGGSLAGLCVGVALKTLPEVGSITVLERQPSSQLQDQGAGIRVGDEVAEFLQRYANASMSSYGIPLNSFKILDQGGKVVINKDVVSNCATTWSQLFRVLMLAFTEKSCDDVAATKYRYSCNAWNVIERDDRVEVQFVNGVGKEETLLADLVIGADGASSKVRDIMFPDAKRTYAGYVLFRGLVPVEDLSVATMQVMDLSGTMCFNRNAQMFSYIVPANKVGNPDSHNHFNWGWYIRKTEEELAELMTDVNGVRHLFTLPPKGMCRHLADEMRAKAQDELPPQFAEAVVKTRDPFVQVITDSLAPENLFWGGRVILLGDAAAGQRPHTAAAVTQACLHAQFLKLHLQGQLSRDDWSREVQLVSSTLVSAGQDLGAICLSETINPSEKAKLYLAKFLAVQTLLNERWRLFSSEGK</sequence>
<dbReference type="Pfam" id="PF01494">
    <property type="entry name" value="FAD_binding_3"/>
    <property type="match status" value="1"/>
</dbReference>
<dbReference type="OrthoDB" id="655030at2759"/>
<keyword evidence="1" id="KW-0285">Flavoprotein</keyword>
<dbReference type="PANTHER" id="PTHR47469:SF2">
    <property type="entry name" value="OS06G0597600 PROTEIN"/>
    <property type="match status" value="1"/>
</dbReference>
<organism evidence="6 7">
    <name type="scientific">Fonsecaea multimorphosa CBS 102226</name>
    <dbReference type="NCBI Taxonomy" id="1442371"/>
    <lineage>
        <taxon>Eukaryota</taxon>
        <taxon>Fungi</taxon>
        <taxon>Dikarya</taxon>
        <taxon>Ascomycota</taxon>
        <taxon>Pezizomycotina</taxon>
        <taxon>Eurotiomycetes</taxon>
        <taxon>Chaetothyriomycetidae</taxon>
        <taxon>Chaetothyriales</taxon>
        <taxon>Herpotrichiellaceae</taxon>
        <taxon>Fonsecaea</taxon>
    </lineage>
</organism>
<dbReference type="InterPro" id="IPR053212">
    <property type="entry name" value="DHP_3-monooxygenase"/>
</dbReference>
<feature type="domain" description="FAD-binding" evidence="4">
    <location>
        <begin position="9"/>
        <end position="181"/>
    </location>
</feature>
<accession>A0A0D2JRI9</accession>
<evidence type="ECO:0000313" key="6">
    <source>
        <dbReference type="EMBL" id="KIX96037.1"/>
    </source>
</evidence>
<evidence type="ECO:0000313" key="7">
    <source>
        <dbReference type="Proteomes" id="UP000053411"/>
    </source>
</evidence>
<dbReference type="VEuPathDB" id="FungiDB:Z520_08292"/>
<name>A0A0D2JRI9_9EURO</name>
<dbReference type="Gene3D" id="3.30.9.60">
    <property type="match status" value="1"/>
</dbReference>
<keyword evidence="2" id="KW-0274">FAD</keyword>
<dbReference type="GO" id="GO:0016491">
    <property type="term" value="F:oxidoreductase activity"/>
    <property type="evidence" value="ECO:0007669"/>
    <property type="project" value="UniProtKB-KW"/>
</dbReference>
<keyword evidence="3" id="KW-0560">Oxidoreductase</keyword>
<dbReference type="SUPFAM" id="SSF54373">
    <property type="entry name" value="FAD-linked reductases, C-terminal domain"/>
    <property type="match status" value="1"/>
</dbReference>
<dbReference type="GO" id="GO:0071949">
    <property type="term" value="F:FAD binding"/>
    <property type="evidence" value="ECO:0007669"/>
    <property type="project" value="InterPro"/>
</dbReference>
<evidence type="ECO:0000256" key="3">
    <source>
        <dbReference type="ARBA" id="ARBA00023002"/>
    </source>
</evidence>
<reference evidence="6 7" key="1">
    <citation type="submission" date="2015-01" db="EMBL/GenBank/DDBJ databases">
        <title>The Genome Sequence of Fonsecaea multimorphosa CBS 102226.</title>
        <authorList>
            <consortium name="The Broad Institute Genomics Platform"/>
            <person name="Cuomo C."/>
            <person name="de Hoog S."/>
            <person name="Gorbushina A."/>
            <person name="Stielow B."/>
            <person name="Teixiera M."/>
            <person name="Abouelleil A."/>
            <person name="Chapman S.B."/>
            <person name="Priest M."/>
            <person name="Young S.K."/>
            <person name="Wortman J."/>
            <person name="Nusbaum C."/>
            <person name="Birren B."/>
        </authorList>
    </citation>
    <scope>NUCLEOTIDE SEQUENCE [LARGE SCALE GENOMIC DNA]</scope>
    <source>
        <strain evidence="6 7">CBS 102226</strain>
    </source>
</reference>
<dbReference type="STRING" id="1442371.A0A0D2JRI9"/>
<dbReference type="EMBL" id="KN848079">
    <property type="protein sequence ID" value="KIX96037.1"/>
    <property type="molecule type" value="Genomic_DNA"/>
</dbReference>
<dbReference type="Proteomes" id="UP000053411">
    <property type="component" value="Unassembled WGS sequence"/>
</dbReference>
<dbReference type="PRINTS" id="PR00420">
    <property type="entry name" value="RNGMNOXGNASE"/>
</dbReference>
<proteinExistence type="predicted"/>
<dbReference type="InterPro" id="IPR002938">
    <property type="entry name" value="FAD-bd"/>
</dbReference>
<dbReference type="InterPro" id="IPR054707">
    <property type="entry name" value="DhpH_subs-bd"/>
</dbReference>
<evidence type="ECO:0000259" key="5">
    <source>
        <dbReference type="Pfam" id="PF22607"/>
    </source>
</evidence>